<sequence>MCKILFAGSILMMLVGPLMAQERATNPLTISGYAEAYYVYDFNKPLNNSRPNFVYSHNRDREVSINLALIKAAYNTDNVRANVALATGSYMHTNYAAEAAVLKNVYEANIGFKITKQHNLWIDAGIFSSHLGFESAIGKDNWTLTRSLAADNSPYYEAGAIVSYTSPSGKWFLRALLLNGWQRIQRVDGNTTPAFGHQIVYKPHDRLTINSGSFIGNDKADSVRQMRYFHNLYAVYQISSTLGITAGFDIGIEQKMKGSRDYHIWYTPVMLAKYAVSARFGLTARGEYYRDRQGVIISAADVPGGFNTFGYSLNADYAIFSNLIWRTEYRSLHGREPSFPNKSGKLSTRSPSIATAIAISF</sequence>
<gene>
    <name evidence="2" type="ORF">B0I21_105281</name>
</gene>
<accession>A0A4R7CYY4</accession>
<dbReference type="SUPFAM" id="SSF56935">
    <property type="entry name" value="Porins"/>
    <property type="match status" value="1"/>
</dbReference>
<proteinExistence type="predicted"/>
<dbReference type="InterPro" id="IPR011486">
    <property type="entry name" value="BBP2"/>
</dbReference>
<dbReference type="Proteomes" id="UP000294752">
    <property type="component" value="Unassembled WGS sequence"/>
</dbReference>
<reference evidence="2 3" key="1">
    <citation type="submission" date="2019-03" db="EMBL/GenBank/DDBJ databases">
        <title>Genomic Encyclopedia of Type Strains, Phase III (KMG-III): the genomes of soil and plant-associated and newly described type strains.</title>
        <authorList>
            <person name="Whitman W."/>
        </authorList>
    </citation>
    <scope>NUCLEOTIDE SEQUENCE [LARGE SCALE GENOMIC DNA]</scope>
    <source>
        <strain evidence="2 3">CGMCC 1.12801</strain>
    </source>
</reference>
<dbReference type="EMBL" id="SNZV01000005">
    <property type="protein sequence ID" value="TDS13147.1"/>
    <property type="molecule type" value="Genomic_DNA"/>
</dbReference>
<dbReference type="OrthoDB" id="103154at2"/>
<keyword evidence="3" id="KW-1185">Reference proteome</keyword>
<organism evidence="2 3">
    <name type="scientific">Sphingobacterium paludis</name>
    <dbReference type="NCBI Taxonomy" id="1476465"/>
    <lineage>
        <taxon>Bacteria</taxon>
        <taxon>Pseudomonadati</taxon>
        <taxon>Bacteroidota</taxon>
        <taxon>Sphingobacteriia</taxon>
        <taxon>Sphingobacteriales</taxon>
        <taxon>Sphingobacteriaceae</taxon>
        <taxon>Sphingobacterium</taxon>
    </lineage>
</organism>
<protein>
    <submittedName>
        <fullName evidence="2">Putative OmpL-like beta-barrel porin-2</fullName>
    </submittedName>
</protein>
<feature type="chain" id="PRO_5020232911" evidence="1">
    <location>
        <begin position="21"/>
        <end position="361"/>
    </location>
</feature>
<evidence type="ECO:0000256" key="1">
    <source>
        <dbReference type="SAM" id="SignalP"/>
    </source>
</evidence>
<dbReference type="Pfam" id="PF07642">
    <property type="entry name" value="BBP2"/>
    <property type="match status" value="1"/>
</dbReference>
<feature type="signal peptide" evidence="1">
    <location>
        <begin position="1"/>
        <end position="20"/>
    </location>
</feature>
<name>A0A4R7CYY4_9SPHI</name>
<dbReference type="RefSeq" id="WP_133640637.1">
    <property type="nucleotide sequence ID" value="NZ_SNZV01000005.1"/>
</dbReference>
<comment type="caution">
    <text evidence="2">The sequence shown here is derived from an EMBL/GenBank/DDBJ whole genome shotgun (WGS) entry which is preliminary data.</text>
</comment>
<dbReference type="AlphaFoldDB" id="A0A4R7CYY4"/>
<evidence type="ECO:0000313" key="2">
    <source>
        <dbReference type="EMBL" id="TDS13147.1"/>
    </source>
</evidence>
<evidence type="ECO:0000313" key="3">
    <source>
        <dbReference type="Proteomes" id="UP000294752"/>
    </source>
</evidence>
<keyword evidence="1" id="KW-0732">Signal</keyword>